<feature type="coiled-coil region" evidence="1">
    <location>
        <begin position="206"/>
        <end position="233"/>
    </location>
</feature>
<evidence type="ECO:0000313" key="2">
    <source>
        <dbReference type="EMBL" id="QSZ36130.1"/>
    </source>
</evidence>
<dbReference type="SUPFAM" id="SSF58100">
    <property type="entry name" value="Bacterial hemolysins"/>
    <property type="match status" value="1"/>
</dbReference>
<organism evidence="2 3">
    <name type="scientific">Monilinia vaccinii-corymbosi</name>
    <dbReference type="NCBI Taxonomy" id="61207"/>
    <lineage>
        <taxon>Eukaryota</taxon>
        <taxon>Fungi</taxon>
        <taxon>Dikarya</taxon>
        <taxon>Ascomycota</taxon>
        <taxon>Pezizomycotina</taxon>
        <taxon>Leotiomycetes</taxon>
        <taxon>Helotiales</taxon>
        <taxon>Sclerotiniaceae</taxon>
        <taxon>Monilinia</taxon>
    </lineage>
</organism>
<reference evidence="2" key="1">
    <citation type="submission" date="2020-10" db="EMBL/GenBank/DDBJ databases">
        <title>Genome Sequence of Monilinia vaccinii-corymbosi Sheds Light on Mummy Berry Disease Infection of Blueberry and Mating Type.</title>
        <authorList>
            <person name="Yow A.G."/>
            <person name="Zhang Y."/>
            <person name="Bansal K."/>
            <person name="Eacker S.M."/>
            <person name="Sullivan S."/>
            <person name="Liachko I."/>
            <person name="Cubeta M.A."/>
            <person name="Rollins J.A."/>
            <person name="Ashrafi H."/>
        </authorList>
    </citation>
    <scope>NUCLEOTIDE SEQUENCE</scope>
    <source>
        <strain evidence="2">RL-1</strain>
    </source>
</reference>
<keyword evidence="1" id="KW-0175">Coiled coil</keyword>
<accession>A0A8A3PLX2</accession>
<name>A0A8A3PLX2_9HELO</name>
<sequence length="251" mass="28258">MSFDPSRPIDDEKVWFPKGMFVHNRTNSKFSADPDDDERTFVFNSSDMKALNNFLGTGRLLQTNRNDYLRSLGILTTDPLSPELGGEVDSLVLTYAKVKTDCVYFRDHTWGTIVDMAAEIRIYATMAGGTTETSYTVLMLYLRELKEGIHHVIEEELRAIKHLQDGAREALAGLKSFHGVFELHDSNIRVNATSLDAQSTREGNDIEGMQKKINEAKAELKELQARIDDSEEICLVHSSLQINSRALQETG</sequence>
<dbReference type="CDD" id="cd22656">
    <property type="entry name" value="ClyA_Cry6Aa-like"/>
    <property type="match status" value="1"/>
</dbReference>
<dbReference type="OrthoDB" id="4494488at2759"/>
<dbReference type="Gene3D" id="1.20.1170.10">
    <property type="match status" value="1"/>
</dbReference>
<evidence type="ECO:0000313" key="3">
    <source>
        <dbReference type="Proteomes" id="UP000672032"/>
    </source>
</evidence>
<keyword evidence="3" id="KW-1185">Reference proteome</keyword>
<dbReference type="EMBL" id="CP063410">
    <property type="protein sequence ID" value="QSZ36130.1"/>
    <property type="molecule type" value="Genomic_DNA"/>
</dbReference>
<dbReference type="AlphaFoldDB" id="A0A8A3PLX2"/>
<proteinExistence type="predicted"/>
<evidence type="ECO:0000256" key="1">
    <source>
        <dbReference type="SAM" id="Coils"/>
    </source>
</evidence>
<gene>
    <name evidence="2" type="ORF">DSL72_007255</name>
</gene>
<protein>
    <submittedName>
        <fullName evidence="2">Uncharacterized protein</fullName>
    </submittedName>
</protein>
<dbReference type="Proteomes" id="UP000672032">
    <property type="component" value="Chromosome 6"/>
</dbReference>